<evidence type="ECO:0008006" key="3">
    <source>
        <dbReference type="Google" id="ProtNLM"/>
    </source>
</evidence>
<protein>
    <recommendedName>
        <fullName evidence="3">Protein kinase domain-containing protein</fullName>
    </recommendedName>
</protein>
<dbReference type="PANTHER" id="PTHR38436">
    <property type="entry name" value="POLYKETIDE CYCLASE SNOAL-LIKE DOMAIN"/>
    <property type="match status" value="1"/>
</dbReference>
<evidence type="ECO:0000313" key="1">
    <source>
        <dbReference type="EMBL" id="EKD04996.1"/>
    </source>
</evidence>
<dbReference type="Proteomes" id="UP000006757">
    <property type="component" value="Unassembled WGS sequence"/>
</dbReference>
<dbReference type="HOGENOM" id="CLU_1129761_0_0_1"/>
<dbReference type="EMBL" id="AMBO01000167">
    <property type="protein sequence ID" value="EKD04996.1"/>
    <property type="molecule type" value="Genomic_DNA"/>
</dbReference>
<dbReference type="eggNOG" id="ENOG502SADW">
    <property type="taxonomic scope" value="Eukaryota"/>
</dbReference>
<dbReference type="SUPFAM" id="SSF54427">
    <property type="entry name" value="NTF2-like"/>
    <property type="match status" value="1"/>
</dbReference>
<organism evidence="1 2">
    <name type="scientific">Trichosporon asahii var. asahii (strain CBS 8904)</name>
    <name type="common">Yeast</name>
    <dbReference type="NCBI Taxonomy" id="1220162"/>
    <lineage>
        <taxon>Eukaryota</taxon>
        <taxon>Fungi</taxon>
        <taxon>Dikarya</taxon>
        <taxon>Basidiomycota</taxon>
        <taxon>Agaricomycotina</taxon>
        <taxon>Tremellomycetes</taxon>
        <taxon>Trichosporonales</taxon>
        <taxon>Trichosporonaceae</taxon>
        <taxon>Trichosporon</taxon>
    </lineage>
</organism>
<dbReference type="Pfam" id="PF07366">
    <property type="entry name" value="SnoaL"/>
    <property type="match status" value="1"/>
</dbReference>
<dbReference type="InParanoid" id="K1VWU8"/>
<name>K1VWU8_TRIAC</name>
<keyword evidence="2" id="KW-1185">Reference proteome</keyword>
<dbReference type="PANTHER" id="PTHR38436:SF1">
    <property type="entry name" value="ESTER CYCLASE"/>
    <property type="match status" value="1"/>
</dbReference>
<dbReference type="InterPro" id="IPR011009">
    <property type="entry name" value="Kinase-like_dom_sf"/>
</dbReference>
<reference evidence="1 2" key="1">
    <citation type="journal article" date="2012" name="Eukaryot. Cell">
        <title>Genome sequence of the Trichosporon asahii environmental strain CBS 8904.</title>
        <authorList>
            <person name="Yang R.Y."/>
            <person name="Li H.T."/>
            <person name="Zhu H."/>
            <person name="Zhou G.P."/>
            <person name="Wang M."/>
            <person name="Wang L."/>
        </authorList>
    </citation>
    <scope>NUCLEOTIDE SEQUENCE [LARGE SCALE GENOMIC DNA]</scope>
    <source>
        <strain evidence="1 2">CBS 8904</strain>
    </source>
</reference>
<accession>K1VWU8</accession>
<dbReference type="InterPro" id="IPR009959">
    <property type="entry name" value="Cyclase_SnoaL-like"/>
</dbReference>
<dbReference type="AlphaFoldDB" id="K1VWU8"/>
<dbReference type="Gene3D" id="1.10.510.10">
    <property type="entry name" value="Transferase(Phosphotransferase) domain 1"/>
    <property type="match status" value="1"/>
</dbReference>
<dbReference type="InterPro" id="IPR032710">
    <property type="entry name" value="NTF2-like_dom_sf"/>
</dbReference>
<proteinExistence type="predicted"/>
<dbReference type="STRING" id="1220162.K1VWU8"/>
<evidence type="ECO:0000313" key="2">
    <source>
        <dbReference type="Proteomes" id="UP000006757"/>
    </source>
</evidence>
<sequence length="246" mass="27046">MWFVQANATLDRQNRLVGQLLTLQQYTGDNGLIRSVFLQILDGVNCLHQQGIAHRNGKLVNIVLCQDGTRHQCLPEWRASGTSYSTHTADVWSFGVVLINLVCGRNSTGHSRVATGDQHADFLTSPQPGQYDDCDQIVAEDFIELNPLPGQTQGRQGLKDIVAMLRAAFAGMHWVAEETIAEADKVVTRFTWTGTHQGAFMRIPPTGREVKVKGVAIDRIVDGRMTDSRPAHGHLSLLQQLGAIPA</sequence>
<dbReference type="GO" id="GO:0030638">
    <property type="term" value="P:polyketide metabolic process"/>
    <property type="evidence" value="ECO:0007669"/>
    <property type="project" value="InterPro"/>
</dbReference>
<comment type="caution">
    <text evidence="1">The sequence shown here is derived from an EMBL/GenBank/DDBJ whole genome shotgun (WGS) entry which is preliminary data.</text>
</comment>
<dbReference type="SUPFAM" id="SSF56112">
    <property type="entry name" value="Protein kinase-like (PK-like)"/>
    <property type="match status" value="1"/>
</dbReference>
<gene>
    <name evidence="1" type="ORF">A1Q2_00695</name>
</gene>
<dbReference type="Gene3D" id="3.10.450.50">
    <property type="match status" value="1"/>
</dbReference>